<comment type="similarity">
    <text evidence="2 9">Belongs to the CRISPR-associated endoribonuclease Cas2 protein family.</text>
</comment>
<dbReference type="HAMAP" id="MF_01471">
    <property type="entry name" value="Cas2"/>
    <property type="match status" value="1"/>
</dbReference>
<evidence type="ECO:0000256" key="9">
    <source>
        <dbReference type="HAMAP-Rule" id="MF_01471"/>
    </source>
</evidence>
<sequence>MKGIADYAVVYDITSDTERAKIDHLLKGFGFRIQKSVFECRLDQRSKRELIRALNRLNIKTGFVKIYKLEYQSHPEVIGKPSTKENIDDGPAFIV</sequence>
<dbReference type="EMBL" id="DTGG01000041">
    <property type="protein sequence ID" value="HFZ08756.1"/>
    <property type="molecule type" value="Genomic_DNA"/>
</dbReference>
<comment type="subunit">
    <text evidence="9">Homodimer, forms a heterotetramer with a Cas1 homodimer.</text>
</comment>
<proteinExistence type="inferred from homology"/>
<keyword evidence="3 9" id="KW-0540">Nuclease</keyword>
<evidence type="ECO:0000256" key="2">
    <source>
        <dbReference type="ARBA" id="ARBA00009959"/>
    </source>
</evidence>
<feature type="binding site" evidence="9">
    <location>
        <position position="12"/>
    </location>
    <ligand>
        <name>Mg(2+)</name>
        <dbReference type="ChEBI" id="CHEBI:18420"/>
        <note>catalytic</note>
    </ligand>
</feature>
<keyword evidence="6 9" id="KW-0378">Hydrolase</keyword>
<dbReference type="GO" id="GO:0004521">
    <property type="term" value="F:RNA endonuclease activity"/>
    <property type="evidence" value="ECO:0007669"/>
    <property type="project" value="InterPro"/>
</dbReference>
<comment type="function">
    <text evidence="9">CRISPR (clustered regularly interspaced short palindromic repeat), is an adaptive immune system that provides protection against mobile genetic elements (viruses, transposable elements and conjugative plasmids). CRISPR clusters contain sequences complementary to antecedent mobile elements and target invading nucleic acids. CRISPR clusters are transcribed and processed into CRISPR RNA (crRNA). Functions as a ssRNA-specific endoribonuclease. Involved in the integration of spacer DNA into the CRISPR cassette.</text>
</comment>
<protein>
    <recommendedName>
        <fullName evidence="9">CRISPR-associated endoribonuclease Cas2</fullName>
        <ecNumber evidence="9">3.1.-.-</ecNumber>
    </recommendedName>
</protein>
<dbReference type="GO" id="GO:0043571">
    <property type="term" value="P:maintenance of CRISPR repeat elements"/>
    <property type="evidence" value="ECO:0007669"/>
    <property type="project" value="UniProtKB-UniRule"/>
</dbReference>
<reference evidence="10" key="1">
    <citation type="journal article" date="2020" name="mSystems">
        <title>Genome- and Community-Level Interaction Insights into Carbon Utilization and Element Cycling Functions of Hydrothermarchaeota in Hydrothermal Sediment.</title>
        <authorList>
            <person name="Zhou Z."/>
            <person name="Liu Y."/>
            <person name="Xu W."/>
            <person name="Pan J."/>
            <person name="Luo Z.H."/>
            <person name="Li M."/>
        </authorList>
    </citation>
    <scope>NUCLEOTIDE SEQUENCE [LARGE SCALE GENOMIC DNA]</scope>
    <source>
        <strain evidence="10">SpSt-757</strain>
    </source>
</reference>
<keyword evidence="5 9" id="KW-0255">Endonuclease</keyword>
<evidence type="ECO:0000256" key="5">
    <source>
        <dbReference type="ARBA" id="ARBA00022759"/>
    </source>
</evidence>
<dbReference type="SUPFAM" id="SSF143430">
    <property type="entry name" value="TTP0101/SSO1404-like"/>
    <property type="match status" value="1"/>
</dbReference>
<evidence type="ECO:0000256" key="4">
    <source>
        <dbReference type="ARBA" id="ARBA00022723"/>
    </source>
</evidence>
<dbReference type="GO" id="GO:0016787">
    <property type="term" value="F:hydrolase activity"/>
    <property type="evidence" value="ECO:0007669"/>
    <property type="project" value="UniProtKB-KW"/>
</dbReference>
<evidence type="ECO:0000256" key="8">
    <source>
        <dbReference type="ARBA" id="ARBA00023118"/>
    </source>
</evidence>
<evidence type="ECO:0000256" key="6">
    <source>
        <dbReference type="ARBA" id="ARBA00022801"/>
    </source>
</evidence>
<evidence type="ECO:0000313" key="10">
    <source>
        <dbReference type="EMBL" id="HFZ08756.1"/>
    </source>
</evidence>
<dbReference type="InterPro" id="IPR019199">
    <property type="entry name" value="Virulence_VapD/CRISPR_Cas2"/>
</dbReference>
<dbReference type="GO" id="GO:0051607">
    <property type="term" value="P:defense response to virus"/>
    <property type="evidence" value="ECO:0007669"/>
    <property type="project" value="UniProtKB-UniRule"/>
</dbReference>
<dbReference type="NCBIfam" id="TIGR01573">
    <property type="entry name" value="cas2"/>
    <property type="match status" value="1"/>
</dbReference>
<dbReference type="GO" id="GO:0046872">
    <property type="term" value="F:metal ion binding"/>
    <property type="evidence" value="ECO:0007669"/>
    <property type="project" value="UniProtKB-UniRule"/>
</dbReference>
<evidence type="ECO:0000256" key="7">
    <source>
        <dbReference type="ARBA" id="ARBA00022842"/>
    </source>
</evidence>
<dbReference type="PANTHER" id="PTHR34405:SF3">
    <property type="entry name" value="CRISPR-ASSOCIATED ENDORIBONUCLEASE CAS2 3"/>
    <property type="match status" value="1"/>
</dbReference>
<dbReference type="EC" id="3.1.-.-" evidence="9"/>
<dbReference type="AlphaFoldDB" id="A0A7V3N482"/>
<name>A0A7V3N482_UNCC3</name>
<dbReference type="Pfam" id="PF09827">
    <property type="entry name" value="CRISPR_Cas2"/>
    <property type="match status" value="1"/>
</dbReference>
<comment type="cofactor">
    <cofactor evidence="1 9">
        <name>Mg(2+)</name>
        <dbReference type="ChEBI" id="CHEBI:18420"/>
    </cofactor>
</comment>
<accession>A0A7V3N482</accession>
<evidence type="ECO:0000256" key="3">
    <source>
        <dbReference type="ARBA" id="ARBA00022722"/>
    </source>
</evidence>
<evidence type="ECO:0000256" key="1">
    <source>
        <dbReference type="ARBA" id="ARBA00001946"/>
    </source>
</evidence>
<dbReference type="InterPro" id="IPR021127">
    <property type="entry name" value="CRISPR_associated_Cas2"/>
</dbReference>
<comment type="caution">
    <text evidence="10">The sequence shown here is derived from an EMBL/GenBank/DDBJ whole genome shotgun (WGS) entry which is preliminary data.</text>
</comment>
<keyword evidence="7 9" id="KW-0460">Magnesium</keyword>
<dbReference type="CDD" id="cd09725">
    <property type="entry name" value="Cas2_I_II_III"/>
    <property type="match status" value="1"/>
</dbReference>
<organism evidence="10">
    <name type="scientific">candidate division CPR3 bacterium</name>
    <dbReference type="NCBI Taxonomy" id="2268181"/>
    <lineage>
        <taxon>Bacteria</taxon>
        <taxon>Bacteria division CPR3</taxon>
    </lineage>
</organism>
<gene>
    <name evidence="9 10" type="primary">cas2</name>
    <name evidence="10" type="ORF">ENV41_01315</name>
</gene>
<keyword evidence="8 9" id="KW-0051">Antiviral defense</keyword>
<dbReference type="Gene3D" id="3.30.70.240">
    <property type="match status" value="1"/>
</dbReference>
<keyword evidence="4 9" id="KW-0479">Metal-binding</keyword>
<dbReference type="PANTHER" id="PTHR34405">
    <property type="entry name" value="CRISPR-ASSOCIATED ENDORIBONUCLEASE CAS2"/>
    <property type="match status" value="1"/>
</dbReference>